<dbReference type="CDD" id="cd07338">
    <property type="entry name" value="M48B_HtpX_like"/>
    <property type="match status" value="1"/>
</dbReference>
<dbReference type="PANTHER" id="PTHR43221">
    <property type="entry name" value="PROTEASE HTPX"/>
    <property type="match status" value="1"/>
</dbReference>
<feature type="transmembrane region" description="Helical" evidence="11">
    <location>
        <begin position="245"/>
        <end position="267"/>
    </location>
</feature>
<dbReference type="GO" id="GO:0006508">
    <property type="term" value="P:proteolysis"/>
    <property type="evidence" value="ECO:0007669"/>
    <property type="project" value="UniProtKB-KW"/>
</dbReference>
<comment type="cofactor">
    <cofactor evidence="11">
        <name>Zn(2+)</name>
        <dbReference type="ChEBI" id="CHEBI:29105"/>
    </cofactor>
    <text evidence="11">Binds 1 zinc ion per subunit.</text>
</comment>
<evidence type="ECO:0000256" key="2">
    <source>
        <dbReference type="ARBA" id="ARBA00022475"/>
    </source>
</evidence>
<dbReference type="GO" id="GO:0004222">
    <property type="term" value="F:metalloendopeptidase activity"/>
    <property type="evidence" value="ECO:0007669"/>
    <property type="project" value="UniProtKB-UniRule"/>
</dbReference>
<dbReference type="KEGG" id="dfd:Desfe_0398"/>
<dbReference type="InterPro" id="IPR022919">
    <property type="entry name" value="Pept_M48_protease_HtpX"/>
</dbReference>
<dbReference type="HAMAP" id="MF_00188">
    <property type="entry name" value="Pept_M48_protease_HtpX"/>
    <property type="match status" value="1"/>
</dbReference>
<keyword evidence="3 11" id="KW-0645">Protease</keyword>
<evidence type="ECO:0000256" key="6">
    <source>
        <dbReference type="ARBA" id="ARBA00022801"/>
    </source>
</evidence>
<keyword evidence="7 11" id="KW-0862">Zinc</keyword>
<dbReference type="Proteomes" id="UP000006175">
    <property type="component" value="Chromosome"/>
</dbReference>
<name>I3XQT4_DESAM</name>
<dbReference type="EC" id="3.4.24.-" evidence="11"/>
<keyword evidence="4 11" id="KW-0812">Transmembrane</keyword>
<evidence type="ECO:0000259" key="12">
    <source>
        <dbReference type="Pfam" id="PF01435"/>
    </source>
</evidence>
<feature type="domain" description="Peptidase M48" evidence="12">
    <location>
        <begin position="125"/>
        <end position="382"/>
    </location>
</feature>
<dbReference type="InterPro" id="IPR050083">
    <property type="entry name" value="HtpX_protease"/>
</dbReference>
<keyword evidence="5 11" id="KW-0479">Metal-binding</keyword>
<feature type="binding site" evidence="11">
    <location>
        <position position="190"/>
    </location>
    <ligand>
        <name>Zn(2+)</name>
        <dbReference type="ChEBI" id="CHEBI:29105"/>
        <note>catalytic</note>
    </ligand>
</feature>
<dbReference type="PANTHER" id="PTHR43221:SF2">
    <property type="entry name" value="PROTEASE HTPX HOMOLOG"/>
    <property type="match status" value="1"/>
</dbReference>
<feature type="binding site" evidence="11">
    <location>
        <position position="194"/>
    </location>
    <ligand>
        <name>Zn(2+)</name>
        <dbReference type="ChEBI" id="CHEBI:29105"/>
        <note>catalytic</note>
    </ligand>
</feature>
<evidence type="ECO:0000256" key="5">
    <source>
        <dbReference type="ARBA" id="ARBA00022723"/>
    </source>
</evidence>
<feature type="transmembrane region" description="Helical" evidence="11">
    <location>
        <begin position="95"/>
        <end position="121"/>
    </location>
</feature>
<dbReference type="EMBL" id="CP003321">
    <property type="protein sequence ID" value="AFL66308.1"/>
    <property type="molecule type" value="Genomic_DNA"/>
</dbReference>
<evidence type="ECO:0000256" key="9">
    <source>
        <dbReference type="ARBA" id="ARBA00023049"/>
    </source>
</evidence>
<dbReference type="Pfam" id="PF01435">
    <property type="entry name" value="Peptidase_M48"/>
    <property type="match status" value="1"/>
</dbReference>
<dbReference type="AlphaFoldDB" id="I3XQT4"/>
<dbReference type="HOGENOM" id="CLU_042266_4_2_2"/>
<feature type="transmembrane region" description="Helical" evidence="11">
    <location>
        <begin position="20"/>
        <end position="42"/>
    </location>
</feature>
<dbReference type="eggNOG" id="arCOG01331">
    <property type="taxonomic scope" value="Archaea"/>
</dbReference>
<evidence type="ECO:0000256" key="11">
    <source>
        <dbReference type="HAMAP-Rule" id="MF_00188"/>
    </source>
</evidence>
<dbReference type="GO" id="GO:0005886">
    <property type="term" value="C:plasma membrane"/>
    <property type="evidence" value="ECO:0007669"/>
    <property type="project" value="UniProtKB-SubCell"/>
</dbReference>
<evidence type="ECO:0000256" key="10">
    <source>
        <dbReference type="ARBA" id="ARBA00023136"/>
    </source>
</evidence>
<keyword evidence="9 11" id="KW-0482">Metalloprotease</keyword>
<sequence length="386" mass="43314">MIILLPGDYQMLLWFYDPFTMIALIIAYIIGFLVLMITAGYIAPRVARSFASRFSLSSSMLLIGLLAIVSSIAGISLVAYVLINYIGAEFTLGFIVWLVVFIVIANMFTYILSPYMINLLYGARHDEWLQKVVDEVALRLGLSNPPKAMIVNMPPNAFAYGNALSGRYVAVSRELIEMLNEDELRAVIGHELGHHLHRDNSIMLFMGLLPSIIYYLGVSLIRAGIIYSSMRLTSERKNSGSGGFIIAIIGILAVVISFIVQILVLAFSRLREYYADTTGAYASSPLNMQRALAKLHIYYEGSGRARKTVSTSKLRTMFIYAFTEAVANPLYHYGPFYRSPKIDDASIDEVIQELKNKEVNSMQEFLSTHPPIPKRLRFLDELVFKA</sequence>
<gene>
    <name evidence="11" type="primary">htpX</name>
    <name evidence="13" type="ORF">Desfe_0398</name>
</gene>
<comment type="subcellular location">
    <subcellularLocation>
        <location evidence="11">Cell membrane</location>
        <topology evidence="11">Multi-pass membrane protein</topology>
    </subcellularLocation>
</comment>
<keyword evidence="10 11" id="KW-0472">Membrane</keyword>
<evidence type="ECO:0000256" key="4">
    <source>
        <dbReference type="ARBA" id="ARBA00022692"/>
    </source>
</evidence>
<accession>I3XQT4</accession>
<organism evidence="13 14">
    <name type="scientific">Desulfurococcus amylolyticus DSM 16532</name>
    <dbReference type="NCBI Taxonomy" id="768672"/>
    <lineage>
        <taxon>Archaea</taxon>
        <taxon>Thermoproteota</taxon>
        <taxon>Thermoprotei</taxon>
        <taxon>Desulfurococcales</taxon>
        <taxon>Desulfurococcaceae</taxon>
        <taxon>Desulfurococcus</taxon>
    </lineage>
</organism>
<evidence type="ECO:0000313" key="13">
    <source>
        <dbReference type="EMBL" id="AFL66308.1"/>
    </source>
</evidence>
<keyword evidence="8 11" id="KW-1133">Transmembrane helix</keyword>
<keyword evidence="14" id="KW-1185">Reference proteome</keyword>
<feature type="transmembrane region" description="Helical" evidence="11">
    <location>
        <begin position="62"/>
        <end position="83"/>
    </location>
</feature>
<evidence type="ECO:0000256" key="1">
    <source>
        <dbReference type="ARBA" id="ARBA00009779"/>
    </source>
</evidence>
<evidence type="ECO:0000256" key="8">
    <source>
        <dbReference type="ARBA" id="ARBA00022989"/>
    </source>
</evidence>
<proteinExistence type="inferred from homology"/>
<keyword evidence="13" id="KW-0346">Stress response</keyword>
<feature type="binding site" evidence="11">
    <location>
        <position position="272"/>
    </location>
    <ligand>
        <name>Zn(2+)</name>
        <dbReference type="ChEBI" id="CHEBI:29105"/>
        <note>catalytic</note>
    </ligand>
</feature>
<dbReference type="Gene3D" id="3.30.2010.10">
    <property type="entry name" value="Metalloproteases ('zincins'), catalytic domain"/>
    <property type="match status" value="1"/>
</dbReference>
<keyword evidence="6 11" id="KW-0378">Hydrolase</keyword>
<protein>
    <recommendedName>
        <fullName evidence="11">Protease HtpX homolog</fullName>
        <ecNumber evidence="11">3.4.24.-</ecNumber>
    </recommendedName>
</protein>
<reference evidence="13 14" key="1">
    <citation type="journal article" date="2012" name="J. Bacteriol.">
        <title>Complete Genome Sequence of Desulfurococcus fermentans, a Hyperthermophilic Cellulolytic Crenarchaeon Isolated from a Freshwater Hot Spring in Kamchatka, Russia.</title>
        <authorList>
            <person name="Susanti D."/>
            <person name="Johnson E.F."/>
            <person name="Rodriguez J.R."/>
            <person name="Anderson I."/>
            <person name="Perevalova A.A."/>
            <person name="Kyrpides N."/>
            <person name="Lucas S."/>
            <person name="Han J."/>
            <person name="Lapidus A."/>
            <person name="Cheng J.F."/>
            <person name="Goodwin L."/>
            <person name="Pitluck S."/>
            <person name="Mavrommatis K."/>
            <person name="Peters L."/>
            <person name="Land M.L."/>
            <person name="Hauser L."/>
            <person name="Gopalan V."/>
            <person name="Chan P.P."/>
            <person name="Lowe T.M."/>
            <person name="Atomi H."/>
            <person name="Bonch-Osmolovskaya E.A."/>
            <person name="Woyke T."/>
            <person name="Mukhopadhyay B."/>
        </authorList>
    </citation>
    <scope>NUCLEOTIDE SEQUENCE [LARGE SCALE GENOMIC DNA]</scope>
    <source>
        <strain evidence="13 14">DSM 16532</strain>
    </source>
</reference>
<feature type="active site" evidence="11">
    <location>
        <position position="191"/>
    </location>
</feature>
<evidence type="ECO:0000256" key="7">
    <source>
        <dbReference type="ARBA" id="ARBA00022833"/>
    </source>
</evidence>
<evidence type="ECO:0000256" key="3">
    <source>
        <dbReference type="ARBA" id="ARBA00022670"/>
    </source>
</evidence>
<comment type="similarity">
    <text evidence="1 11">Belongs to the peptidase M48B family.</text>
</comment>
<feature type="transmembrane region" description="Helical" evidence="11">
    <location>
        <begin position="202"/>
        <end position="225"/>
    </location>
</feature>
<dbReference type="InterPro" id="IPR001915">
    <property type="entry name" value="Peptidase_M48"/>
</dbReference>
<evidence type="ECO:0000313" key="14">
    <source>
        <dbReference type="Proteomes" id="UP000006175"/>
    </source>
</evidence>
<dbReference type="GO" id="GO:0008270">
    <property type="term" value="F:zinc ion binding"/>
    <property type="evidence" value="ECO:0007669"/>
    <property type="project" value="UniProtKB-UniRule"/>
</dbReference>
<keyword evidence="2 11" id="KW-1003">Cell membrane</keyword>